<dbReference type="KEGG" id="tal:Thal_0042"/>
<protein>
    <submittedName>
        <fullName evidence="9">Fimbrial protein</fullName>
    </submittedName>
</protein>
<dbReference type="Gene3D" id="3.30.700.10">
    <property type="entry name" value="Glycoprotein, Type 4 Pilin"/>
    <property type="match status" value="1"/>
</dbReference>
<accession>D3SNE3</accession>
<comment type="subcellular location">
    <subcellularLocation>
        <location evidence="1">Cell inner membrane</location>
        <topology evidence="1">Single-pass membrane protein</topology>
    </subcellularLocation>
</comment>
<dbReference type="Proteomes" id="UP000002043">
    <property type="component" value="Chromosome"/>
</dbReference>
<dbReference type="Pfam" id="PF07963">
    <property type="entry name" value="N_methyl"/>
    <property type="match status" value="1"/>
</dbReference>
<evidence type="ECO:0000256" key="3">
    <source>
        <dbReference type="ARBA" id="ARBA00022481"/>
    </source>
</evidence>
<evidence type="ECO:0000256" key="5">
    <source>
        <dbReference type="ARBA" id="ARBA00022692"/>
    </source>
</evidence>
<evidence type="ECO:0000256" key="7">
    <source>
        <dbReference type="ARBA" id="ARBA00023136"/>
    </source>
</evidence>
<dbReference type="InterPro" id="IPR051621">
    <property type="entry name" value="T2SS_protein_J"/>
</dbReference>
<dbReference type="PANTHER" id="PTHR39583">
    <property type="entry name" value="TYPE II SECRETION SYSTEM PROTEIN J-RELATED"/>
    <property type="match status" value="1"/>
</dbReference>
<organism evidence="9 10">
    <name type="scientific">Thermocrinis albus (strain DSM 14484 / JCM 11386 / HI 11/12)</name>
    <dbReference type="NCBI Taxonomy" id="638303"/>
    <lineage>
        <taxon>Bacteria</taxon>
        <taxon>Pseudomonadati</taxon>
        <taxon>Aquificota</taxon>
        <taxon>Aquificia</taxon>
        <taxon>Aquificales</taxon>
        <taxon>Aquificaceae</taxon>
        <taxon>Thermocrinis</taxon>
    </lineage>
</organism>
<keyword evidence="10" id="KW-1185">Reference proteome</keyword>
<dbReference type="PROSITE" id="PS00409">
    <property type="entry name" value="PROKAR_NTER_METHYL"/>
    <property type="match status" value="1"/>
</dbReference>
<dbReference type="EMBL" id="CP001931">
    <property type="protein sequence ID" value="ADC88680.1"/>
    <property type="molecule type" value="Genomic_DNA"/>
</dbReference>
<keyword evidence="7 8" id="KW-0472">Membrane</keyword>
<evidence type="ECO:0000313" key="9">
    <source>
        <dbReference type="EMBL" id="ADC88680.1"/>
    </source>
</evidence>
<reference evidence="10" key="1">
    <citation type="journal article" date="2010" name="Stand. Genomic Sci.">
        <title>Complete genome sequence of Thermocrinis albus type strain (HI 11/12T).</title>
        <authorList>
            <person name="Wirth R."/>
            <person name="Sikorski J."/>
            <person name="Brambilla E."/>
            <person name="Misra M."/>
            <person name="Lapidus A."/>
            <person name="Copeland A."/>
            <person name="Nolan M."/>
            <person name="Lucas S."/>
            <person name="Chen F."/>
            <person name="Tice H."/>
            <person name="Cheng J.F."/>
            <person name="Han C."/>
            <person name="Detter J.C."/>
            <person name="Tapia R."/>
            <person name="Bruce D."/>
            <person name="Goodwin L."/>
            <person name="Pitluck S."/>
            <person name="Pati A."/>
            <person name="Anderson I."/>
            <person name="Ivanova N."/>
            <person name="Mavromatis K."/>
            <person name="Mikhailova N."/>
            <person name="Chen A."/>
            <person name="Palaniappan K."/>
            <person name="Bilek Y."/>
            <person name="Hader T."/>
            <person name="Land M."/>
            <person name="Hauser L."/>
            <person name="Chang Y.J."/>
            <person name="Jeffries C.D."/>
            <person name="Tindall B.J."/>
            <person name="Rohde M."/>
            <person name="Goker M."/>
            <person name="Bristow J."/>
            <person name="Eisen J.A."/>
            <person name="Markowitz V."/>
            <person name="Hugenholtz P."/>
            <person name="Kyrpides N.C."/>
            <person name="Klenk H.P."/>
        </authorList>
    </citation>
    <scope>NUCLEOTIDE SEQUENCE [LARGE SCALE GENOMIC DNA]</scope>
    <source>
        <strain evidence="10">DSM 14484 / JCM 11386 / HI 11/12</strain>
    </source>
</reference>
<dbReference type="NCBIfam" id="TIGR02532">
    <property type="entry name" value="IV_pilin_GFxxxE"/>
    <property type="match status" value="1"/>
</dbReference>
<dbReference type="GO" id="GO:0005886">
    <property type="term" value="C:plasma membrane"/>
    <property type="evidence" value="ECO:0007669"/>
    <property type="project" value="UniProtKB-SubCell"/>
</dbReference>
<proteinExistence type="predicted"/>
<evidence type="ECO:0000313" key="10">
    <source>
        <dbReference type="Proteomes" id="UP000002043"/>
    </source>
</evidence>
<dbReference type="InterPro" id="IPR045584">
    <property type="entry name" value="Pilin-like"/>
</dbReference>
<evidence type="ECO:0000256" key="1">
    <source>
        <dbReference type="ARBA" id="ARBA00004377"/>
    </source>
</evidence>
<dbReference type="STRING" id="638303.Thal_0042"/>
<dbReference type="OrthoDB" id="15458at2"/>
<keyword evidence="2" id="KW-1003">Cell membrane</keyword>
<dbReference type="RefSeq" id="WP_012991087.1">
    <property type="nucleotide sequence ID" value="NC_013894.1"/>
</dbReference>
<dbReference type="AlphaFoldDB" id="D3SNE3"/>
<feature type="transmembrane region" description="Helical" evidence="8">
    <location>
        <begin position="12"/>
        <end position="31"/>
    </location>
</feature>
<evidence type="ECO:0000256" key="6">
    <source>
        <dbReference type="ARBA" id="ARBA00022989"/>
    </source>
</evidence>
<evidence type="ECO:0000256" key="8">
    <source>
        <dbReference type="SAM" id="Phobius"/>
    </source>
</evidence>
<evidence type="ECO:0000256" key="4">
    <source>
        <dbReference type="ARBA" id="ARBA00022519"/>
    </source>
</evidence>
<evidence type="ECO:0000256" key="2">
    <source>
        <dbReference type="ARBA" id="ARBA00022475"/>
    </source>
</evidence>
<keyword evidence="5 8" id="KW-0812">Transmembrane</keyword>
<dbReference type="PANTHER" id="PTHR39583:SF2">
    <property type="entry name" value="TYPE II SECRETION SYSTEM PROTEIN J"/>
    <property type="match status" value="1"/>
</dbReference>
<keyword evidence="4" id="KW-0997">Cell inner membrane</keyword>
<gene>
    <name evidence="9" type="ordered locus">Thal_0042</name>
</gene>
<dbReference type="SUPFAM" id="SSF54523">
    <property type="entry name" value="Pili subunits"/>
    <property type="match status" value="1"/>
</dbReference>
<dbReference type="HOGENOM" id="CLU_150096_0_0_0"/>
<keyword evidence="6 8" id="KW-1133">Transmembrane helix</keyword>
<dbReference type="eggNOG" id="COG4969">
    <property type="taxonomic scope" value="Bacteria"/>
</dbReference>
<keyword evidence="3" id="KW-0488">Methylation</keyword>
<dbReference type="InterPro" id="IPR012902">
    <property type="entry name" value="N_methyl_site"/>
</dbReference>
<sequence>MRHERGFTLIELLVVIAIIAILASLAIPQYLSYQRKAKVSSYAEPIARGCIMDLAAFCMENPGANIQTVVGQGSPAANCRGTTGNNQNQNQNQNQVTFSTAGGTVTLSANGTPKCNADGTLTFGAANDNNGIVATLAGVNDYRARCFAEQGTSSIRCTIEAQ</sequence>
<name>D3SNE3_THEAH</name>